<accession>A0A7Y0DWI9</accession>
<feature type="domain" description="Glycosyltransferase 2-like" evidence="8">
    <location>
        <begin position="12"/>
        <end position="175"/>
    </location>
</feature>
<evidence type="ECO:0000256" key="1">
    <source>
        <dbReference type="ARBA" id="ARBA00004141"/>
    </source>
</evidence>
<proteinExistence type="predicted"/>
<keyword evidence="10" id="KW-1185">Reference proteome</keyword>
<dbReference type="AlphaFoldDB" id="A0A7Y0DWI9"/>
<keyword evidence="5 7" id="KW-1133">Transmembrane helix</keyword>
<dbReference type="GO" id="GO:0005886">
    <property type="term" value="C:plasma membrane"/>
    <property type="evidence" value="ECO:0007669"/>
    <property type="project" value="TreeGrafter"/>
</dbReference>
<keyword evidence="2" id="KW-0328">Glycosyltransferase</keyword>
<comment type="subcellular location">
    <subcellularLocation>
        <location evidence="1">Membrane</location>
        <topology evidence="1">Multi-pass membrane protein</topology>
    </subcellularLocation>
</comment>
<dbReference type="PANTHER" id="PTHR48090">
    <property type="entry name" value="UNDECAPRENYL-PHOSPHATE 4-DEOXY-4-FORMAMIDO-L-ARABINOSE TRANSFERASE-RELATED"/>
    <property type="match status" value="1"/>
</dbReference>
<reference evidence="9 10" key="1">
    <citation type="submission" date="2020-04" db="EMBL/GenBank/DDBJ databases">
        <title>Rhodospirillaceae bacterium KN72 isolated from deep sea.</title>
        <authorList>
            <person name="Zhang D.-C."/>
        </authorList>
    </citation>
    <scope>NUCLEOTIDE SEQUENCE [LARGE SCALE GENOMIC DNA]</scope>
    <source>
        <strain evidence="9 10">KN72</strain>
    </source>
</reference>
<dbReference type="Pfam" id="PF00535">
    <property type="entry name" value="Glycos_transf_2"/>
    <property type="match status" value="1"/>
</dbReference>
<evidence type="ECO:0000313" key="10">
    <source>
        <dbReference type="Proteomes" id="UP000539372"/>
    </source>
</evidence>
<keyword evidence="3 9" id="KW-0808">Transferase</keyword>
<dbReference type="RefSeq" id="WP_169623223.1">
    <property type="nucleotide sequence ID" value="NZ_JABBNT010000001.1"/>
</dbReference>
<dbReference type="InterPro" id="IPR001173">
    <property type="entry name" value="Glyco_trans_2-like"/>
</dbReference>
<keyword evidence="6 7" id="KW-0472">Membrane</keyword>
<dbReference type="GO" id="GO:0016757">
    <property type="term" value="F:glycosyltransferase activity"/>
    <property type="evidence" value="ECO:0007669"/>
    <property type="project" value="UniProtKB-KW"/>
</dbReference>
<feature type="transmembrane region" description="Helical" evidence="7">
    <location>
        <begin position="270"/>
        <end position="297"/>
    </location>
</feature>
<dbReference type="Proteomes" id="UP000539372">
    <property type="component" value="Unassembled WGS sequence"/>
</dbReference>
<dbReference type="CDD" id="cd04187">
    <property type="entry name" value="DPM1_like_bac"/>
    <property type="match status" value="1"/>
</dbReference>
<evidence type="ECO:0000256" key="2">
    <source>
        <dbReference type="ARBA" id="ARBA00022676"/>
    </source>
</evidence>
<keyword evidence="4 7" id="KW-0812">Transmembrane</keyword>
<feature type="transmembrane region" description="Helical" evidence="7">
    <location>
        <begin position="237"/>
        <end position="258"/>
    </location>
</feature>
<sequence>MAASPKTKKTITILVPTFNEEDNVERCYRRVSDVIAPFEASYEFELLFVDNHSTDGTFEILKGFAAQDKRLRAIRYSKNFGFQRSVFTGYTMARGDALIQIDADLQDPPEIIAEFIKKWEAGYKVVYGIRRNRKEGKVINFLRAAFYFIIDALAECDLPHHAGDFRLVDRVLIDQIAAKGDCHPYIRGMLAEMGYTQIGVPFDRQAREFGESKFKIRQYFSFAFDGILFHSVLPLRAATYFGLLIAGGTVVLILFYLLNHFLSDDTQPAGFATTTVLILFGISLNAIFLGIIGEYLARIYQQLKKTPQALIEETVNDDPRK</sequence>
<dbReference type="PANTHER" id="PTHR48090:SF1">
    <property type="entry name" value="PROPHAGE BACTOPRENOL GLUCOSYL TRANSFERASE HOMOLOG"/>
    <property type="match status" value="1"/>
</dbReference>
<protein>
    <submittedName>
        <fullName evidence="9">Glycosyltransferase family 2 protein</fullName>
    </submittedName>
</protein>
<evidence type="ECO:0000256" key="5">
    <source>
        <dbReference type="ARBA" id="ARBA00022989"/>
    </source>
</evidence>
<evidence type="ECO:0000256" key="7">
    <source>
        <dbReference type="SAM" id="Phobius"/>
    </source>
</evidence>
<dbReference type="EMBL" id="JABBNT010000001">
    <property type="protein sequence ID" value="NMM42904.1"/>
    <property type="molecule type" value="Genomic_DNA"/>
</dbReference>
<dbReference type="SUPFAM" id="SSF53448">
    <property type="entry name" value="Nucleotide-diphospho-sugar transferases"/>
    <property type="match status" value="1"/>
</dbReference>
<dbReference type="InterPro" id="IPR029044">
    <property type="entry name" value="Nucleotide-diphossugar_trans"/>
</dbReference>
<evidence type="ECO:0000256" key="6">
    <source>
        <dbReference type="ARBA" id="ARBA00023136"/>
    </source>
</evidence>
<comment type="caution">
    <text evidence="9">The sequence shown here is derived from an EMBL/GenBank/DDBJ whole genome shotgun (WGS) entry which is preliminary data.</text>
</comment>
<dbReference type="Gene3D" id="3.90.550.10">
    <property type="entry name" value="Spore Coat Polysaccharide Biosynthesis Protein SpsA, Chain A"/>
    <property type="match status" value="1"/>
</dbReference>
<evidence type="ECO:0000256" key="4">
    <source>
        <dbReference type="ARBA" id="ARBA00022692"/>
    </source>
</evidence>
<evidence type="ECO:0000313" key="9">
    <source>
        <dbReference type="EMBL" id="NMM42904.1"/>
    </source>
</evidence>
<evidence type="ECO:0000256" key="3">
    <source>
        <dbReference type="ARBA" id="ARBA00022679"/>
    </source>
</evidence>
<dbReference type="InterPro" id="IPR050256">
    <property type="entry name" value="Glycosyltransferase_2"/>
</dbReference>
<name>A0A7Y0DWI9_9PROT</name>
<evidence type="ECO:0000259" key="8">
    <source>
        <dbReference type="Pfam" id="PF00535"/>
    </source>
</evidence>
<organism evidence="9 10">
    <name type="scientific">Pacificispira spongiicola</name>
    <dbReference type="NCBI Taxonomy" id="2729598"/>
    <lineage>
        <taxon>Bacteria</taxon>
        <taxon>Pseudomonadati</taxon>
        <taxon>Pseudomonadota</taxon>
        <taxon>Alphaproteobacteria</taxon>
        <taxon>Rhodospirillales</taxon>
        <taxon>Rhodospirillaceae</taxon>
        <taxon>Pacificispira</taxon>
    </lineage>
</organism>
<gene>
    <name evidence="9" type="ORF">HH303_00335</name>
</gene>